<feature type="region of interest" description="Disordered" evidence="1">
    <location>
        <begin position="66"/>
        <end position="92"/>
    </location>
</feature>
<dbReference type="Proteomes" id="UP000323386">
    <property type="component" value="Unassembled WGS sequence"/>
</dbReference>
<evidence type="ECO:0000256" key="1">
    <source>
        <dbReference type="SAM" id="MobiDB-lite"/>
    </source>
</evidence>
<dbReference type="AlphaFoldDB" id="A0A5C3F1J6"/>
<gene>
    <name evidence="2" type="ORF">PSFLO_03629</name>
</gene>
<dbReference type="EMBL" id="OOIP01000009">
    <property type="protein sequence ID" value="SPO38152.1"/>
    <property type="molecule type" value="Genomic_DNA"/>
</dbReference>
<evidence type="ECO:0000313" key="3">
    <source>
        <dbReference type="Proteomes" id="UP000323386"/>
    </source>
</evidence>
<protein>
    <submittedName>
        <fullName evidence="2">Uncharacterized protein</fullName>
    </submittedName>
</protein>
<evidence type="ECO:0000313" key="2">
    <source>
        <dbReference type="EMBL" id="SPO38152.1"/>
    </source>
</evidence>
<name>A0A5C3F1J6_9BASI</name>
<accession>A0A5C3F1J6</accession>
<proteinExistence type="predicted"/>
<keyword evidence="3" id="KW-1185">Reference proteome</keyword>
<reference evidence="2 3" key="1">
    <citation type="submission" date="2018-03" db="EMBL/GenBank/DDBJ databases">
        <authorList>
            <person name="Guldener U."/>
        </authorList>
    </citation>
    <scope>NUCLEOTIDE SEQUENCE [LARGE SCALE GENOMIC DNA]</scope>
    <source>
        <strain evidence="2 3">DAOM196992</strain>
    </source>
</reference>
<feature type="region of interest" description="Disordered" evidence="1">
    <location>
        <begin position="30"/>
        <end position="54"/>
    </location>
</feature>
<sequence>MRAGRLAGPSWEKSFFRRLLAARRSLLAATRAQSRTSEKWAGGRPAGQRQSAADPVKIFLQRARSEEADGLATPGRPPARLSGQAQVARKHTERKKAALNKAQAGNKQARAALNSAGPPAAWPTAWPGRHAAAAATAPRNCLAASPHHPLHQLLATLSIVPSPLPHLNLTYLHNVVLSWMLQLRPAYVSCLLLGVPCACENDGSMDKTRGDPVLSGATGLPSSPASLVPMRLIVGYKSCAARLHTPS</sequence>
<organism evidence="2 3">
    <name type="scientific">Pseudozyma flocculosa</name>
    <dbReference type="NCBI Taxonomy" id="84751"/>
    <lineage>
        <taxon>Eukaryota</taxon>
        <taxon>Fungi</taxon>
        <taxon>Dikarya</taxon>
        <taxon>Basidiomycota</taxon>
        <taxon>Ustilaginomycotina</taxon>
        <taxon>Ustilaginomycetes</taxon>
        <taxon>Ustilaginales</taxon>
        <taxon>Ustilaginaceae</taxon>
        <taxon>Pseudozyma</taxon>
    </lineage>
</organism>